<evidence type="ECO:0000313" key="2">
    <source>
        <dbReference type="Proteomes" id="UP000609172"/>
    </source>
</evidence>
<evidence type="ECO:0000313" key="1">
    <source>
        <dbReference type="EMBL" id="MBK0370354.1"/>
    </source>
</evidence>
<dbReference type="EMBL" id="JAEHFV010000004">
    <property type="protein sequence ID" value="MBK0370354.1"/>
    <property type="molecule type" value="Genomic_DNA"/>
</dbReference>
<dbReference type="Proteomes" id="UP000609172">
    <property type="component" value="Unassembled WGS sequence"/>
</dbReference>
<reference evidence="1" key="1">
    <citation type="submission" date="2020-12" db="EMBL/GenBank/DDBJ databases">
        <title>Bacterial novel species Flavobacterium sp. SE-1-e isolated from soil.</title>
        <authorList>
            <person name="Jung H.-Y."/>
        </authorList>
    </citation>
    <scope>NUCLEOTIDE SEQUENCE</scope>
    <source>
        <strain evidence="1">SE-1-e</strain>
    </source>
</reference>
<evidence type="ECO:0008006" key="3">
    <source>
        <dbReference type="Google" id="ProtNLM"/>
    </source>
</evidence>
<dbReference type="AlphaFoldDB" id="A0A934PP53"/>
<proteinExistence type="predicted"/>
<organism evidence="1 2">
    <name type="scientific">Flavobacterium agrisoli</name>
    <dbReference type="NCBI Taxonomy" id="2793066"/>
    <lineage>
        <taxon>Bacteria</taxon>
        <taxon>Pseudomonadati</taxon>
        <taxon>Bacteroidota</taxon>
        <taxon>Flavobacteriia</taxon>
        <taxon>Flavobacteriales</taxon>
        <taxon>Flavobacteriaceae</taxon>
        <taxon>Flavobacterium</taxon>
    </lineage>
</organism>
<keyword evidence="2" id="KW-1185">Reference proteome</keyword>
<comment type="caution">
    <text evidence="1">The sequence shown here is derived from an EMBL/GenBank/DDBJ whole genome shotgun (WGS) entry which is preliminary data.</text>
</comment>
<dbReference type="SUPFAM" id="SSF49464">
    <property type="entry name" value="Carboxypeptidase regulatory domain-like"/>
    <property type="match status" value="1"/>
</dbReference>
<gene>
    <name evidence="1" type="ORF">I5M07_10960</name>
</gene>
<protein>
    <recommendedName>
        <fullName evidence="3">Carboxypeptidase-like protein</fullName>
    </recommendedName>
</protein>
<accession>A0A934PP53</accession>
<name>A0A934PP53_9FLAO</name>
<sequence>MPVKTNNTLLIFVFLITQIIIGQAFHSKEINGQVVADSVSVEAISVVNNTTQQSTVTDVNGFFSIMIKEGDVLVFSAVNLIGLKKRITPEDMALSFLMVKMQANKVELNEVIINQNSSITAESLGIIPYGQKKYTPAERKIRTATSTPIDGLLNAMSGRTKMLKKELVNEKKQRYLYRLETWYSDEYYTERLKIPLDYIKGFQYYCVENTEFIRTLETNNKTMNMFLITQLAQEFLNKIENEN</sequence>
<dbReference type="InterPro" id="IPR008969">
    <property type="entry name" value="CarboxyPept-like_regulatory"/>
</dbReference>